<reference evidence="3 4" key="1">
    <citation type="journal article" date="2014" name="BMC Genomics">
        <title>Comparison of environmental and isolate Sulfobacillus genomes reveals diverse carbon, sulfur, nitrogen, and hydrogen metabolisms.</title>
        <authorList>
            <person name="Justice N.B."/>
            <person name="Norman A."/>
            <person name="Brown C.T."/>
            <person name="Singh A."/>
            <person name="Thomas B.C."/>
            <person name="Banfield J.F."/>
        </authorList>
    </citation>
    <scope>NUCLEOTIDE SEQUENCE [LARGE SCALE GENOMIC DNA]</scope>
    <source>
        <strain evidence="3">AMDSBA1</strain>
    </source>
</reference>
<gene>
    <name evidence="3" type="ORF">C7B43_03645</name>
</gene>
<dbReference type="Proteomes" id="UP000242699">
    <property type="component" value="Unassembled WGS sequence"/>
</dbReference>
<evidence type="ECO:0000313" key="3">
    <source>
        <dbReference type="EMBL" id="PSR30958.1"/>
    </source>
</evidence>
<keyword evidence="2" id="KW-0472">Membrane</keyword>
<proteinExistence type="predicted"/>
<accession>A0A2T2X927</accession>
<keyword evidence="2" id="KW-1133">Transmembrane helix</keyword>
<evidence type="ECO:0000313" key="4">
    <source>
        <dbReference type="Proteomes" id="UP000242699"/>
    </source>
</evidence>
<evidence type="ECO:0000256" key="1">
    <source>
        <dbReference type="SAM" id="MobiDB-lite"/>
    </source>
</evidence>
<feature type="transmembrane region" description="Helical" evidence="2">
    <location>
        <begin position="57"/>
        <end position="78"/>
    </location>
</feature>
<protein>
    <submittedName>
        <fullName evidence="3">Uncharacterized protein</fullName>
    </submittedName>
</protein>
<name>A0A2T2X927_9FIRM</name>
<sequence>MNPQGPFNEEQGNEEELRRFFMQAGLPAPDKSLHLDRSKLKGPPSISTRRLGMHVEWLWVTLSVAIFLILFLIIPPVAHILPQSATSGTMGAATHSTTKQPPISPQQQQAVNVVRQYLKTHHENPGPILAVRKIPATTANQILGRTFAASTPIWRITVSGPLSDNQRIVFPALTFYVNQSDHRVEFSGYGPINRQEARTIATQWANLHRLHTAPVHPVVMSVIQVTKTALIHKAGWQPGIPAWVWQVTFRENLRNPSRQVIYINPATGSVMIWKF</sequence>
<keyword evidence="2" id="KW-0812">Transmembrane</keyword>
<dbReference type="AlphaFoldDB" id="A0A2T2X927"/>
<dbReference type="EMBL" id="PXYT01000005">
    <property type="protein sequence ID" value="PSR30958.1"/>
    <property type="molecule type" value="Genomic_DNA"/>
</dbReference>
<evidence type="ECO:0000256" key="2">
    <source>
        <dbReference type="SAM" id="Phobius"/>
    </source>
</evidence>
<comment type="caution">
    <text evidence="3">The sequence shown here is derived from an EMBL/GenBank/DDBJ whole genome shotgun (WGS) entry which is preliminary data.</text>
</comment>
<feature type="region of interest" description="Disordered" evidence="1">
    <location>
        <begin position="87"/>
        <end position="106"/>
    </location>
</feature>
<organism evidence="3 4">
    <name type="scientific">Sulfobacillus benefaciens</name>
    <dbReference type="NCBI Taxonomy" id="453960"/>
    <lineage>
        <taxon>Bacteria</taxon>
        <taxon>Bacillati</taxon>
        <taxon>Bacillota</taxon>
        <taxon>Clostridia</taxon>
        <taxon>Eubacteriales</taxon>
        <taxon>Clostridiales Family XVII. Incertae Sedis</taxon>
        <taxon>Sulfobacillus</taxon>
    </lineage>
</organism>